<organism evidence="7 8">
    <name type="scientific">Rhizobium loti</name>
    <name type="common">Mesorhizobium loti</name>
    <dbReference type="NCBI Taxonomy" id="381"/>
    <lineage>
        <taxon>Bacteria</taxon>
        <taxon>Pseudomonadati</taxon>
        <taxon>Pseudomonadota</taxon>
        <taxon>Alphaproteobacteria</taxon>
        <taxon>Hyphomicrobiales</taxon>
        <taxon>Phyllobacteriaceae</taxon>
        <taxon>Mesorhizobium</taxon>
    </lineage>
</organism>
<protein>
    <submittedName>
        <fullName evidence="7">Uncharacterized protein</fullName>
    </submittedName>
</protein>
<gene>
    <name evidence="7" type="ORF">A8145_16260</name>
</gene>
<keyword evidence="6" id="KW-0472">Membrane</keyword>
<keyword evidence="3" id="KW-1003">Cell membrane</keyword>
<keyword evidence="5" id="KW-1133">Transmembrane helix</keyword>
<sequence>MTLPSWQDWLFSIKAFIASMLALYIALSFDLPRPYWAMAAVYVVANPLAGATSSKGLYRALGTLIGASASVLFLPMFVNSPLLLSMVVALWTGGLLYISMLDRTPRSYVFMLAGYSLPLIALPAVDAPQTIFDIASARSQEIILGIVCASVVAQLLFPIGLSSLLSSRISNWLGDAAAWASDILRGEGGLGVTLLARQKLASDISGLDILISQLGYDAHTRGVTRQARQLRGRLMLLLPLLSSLDDRIHGLKSQDRAIHEEFFTLLGDVGTWLQVVDGPDRAVLFRSRIADLRPAAHAVDWDSLILDSALARLREIVDAWHDCLVLKKQIATGDSRGERLAFRRRRTFSRTRHHDYGMLFFYAGSVILAVLAASALWIYSGWAEGAGFVLMVAVGSSFFAAADRPAPLLLSMFVWCTVSLAVTALYQFAILPMVQSFPLLVLVLAPPFLVLGTLIPRPQLSMLAMLLTVNTASFIALSDRFSADFVSFADGGLAALAGVGFALVWTLVVRPFGGEIAARRLVHAGWSDLAQLAAGDRVEDQRRLAGRMLDRLGQLVPRLAGTENKALSTIDGYAEIRLGLNIVELQRMRNRLTPDERREVGIVLSAVAELFKERLRLGAAVTAPPRLLARIDRALATVAGRQATPARRSADALVGLRRALYRNAAPPIYSTMSEPMLLVAE</sequence>
<dbReference type="AlphaFoldDB" id="A0A6M7TVL3"/>
<dbReference type="RefSeq" id="WP_056575180.1">
    <property type="nucleotide sequence ID" value="NZ_CP033334.1"/>
</dbReference>
<dbReference type="EMBL" id="LYTK01000012">
    <property type="protein sequence ID" value="OBQ65701.1"/>
    <property type="molecule type" value="Genomic_DNA"/>
</dbReference>
<evidence type="ECO:0000256" key="1">
    <source>
        <dbReference type="ARBA" id="ARBA00004651"/>
    </source>
</evidence>
<comment type="subcellular location">
    <subcellularLocation>
        <location evidence="1">Cell membrane</location>
        <topology evidence="1">Multi-pass membrane protein</topology>
    </subcellularLocation>
</comment>
<proteinExistence type="predicted"/>
<dbReference type="Pfam" id="PF04632">
    <property type="entry name" value="FUSC"/>
    <property type="match status" value="1"/>
</dbReference>
<dbReference type="GO" id="GO:0022857">
    <property type="term" value="F:transmembrane transporter activity"/>
    <property type="evidence" value="ECO:0007669"/>
    <property type="project" value="InterPro"/>
</dbReference>
<dbReference type="PANTHER" id="PTHR30509">
    <property type="entry name" value="P-HYDROXYBENZOIC ACID EFFLUX PUMP SUBUNIT-RELATED"/>
    <property type="match status" value="1"/>
</dbReference>
<dbReference type="Proteomes" id="UP000093737">
    <property type="component" value="Unassembled WGS sequence"/>
</dbReference>
<evidence type="ECO:0000256" key="3">
    <source>
        <dbReference type="ARBA" id="ARBA00022475"/>
    </source>
</evidence>
<evidence type="ECO:0000256" key="6">
    <source>
        <dbReference type="ARBA" id="ARBA00023136"/>
    </source>
</evidence>
<keyword evidence="4" id="KW-0812">Transmembrane</keyword>
<keyword evidence="2" id="KW-0813">Transport</keyword>
<dbReference type="GO" id="GO:0005886">
    <property type="term" value="C:plasma membrane"/>
    <property type="evidence" value="ECO:0007669"/>
    <property type="project" value="UniProtKB-SubCell"/>
</dbReference>
<evidence type="ECO:0000313" key="8">
    <source>
        <dbReference type="Proteomes" id="UP000093737"/>
    </source>
</evidence>
<accession>A0A6M7TVL3</accession>
<name>A0A6M7TVL3_RHILI</name>
<evidence type="ECO:0000256" key="5">
    <source>
        <dbReference type="ARBA" id="ARBA00022989"/>
    </source>
</evidence>
<dbReference type="PANTHER" id="PTHR30509:SF9">
    <property type="entry name" value="MULTIDRUG RESISTANCE PROTEIN MDTO"/>
    <property type="match status" value="1"/>
</dbReference>
<evidence type="ECO:0000256" key="2">
    <source>
        <dbReference type="ARBA" id="ARBA00022448"/>
    </source>
</evidence>
<reference evidence="7 8" key="1">
    <citation type="submission" date="2016-05" db="EMBL/GenBank/DDBJ databases">
        <authorList>
            <person name="Ramsay J.P."/>
        </authorList>
    </citation>
    <scope>NUCLEOTIDE SEQUENCE [LARGE SCALE GENOMIC DNA]</scope>
    <source>
        <strain evidence="7 8">NZP2042</strain>
    </source>
</reference>
<evidence type="ECO:0000256" key="4">
    <source>
        <dbReference type="ARBA" id="ARBA00022692"/>
    </source>
</evidence>
<evidence type="ECO:0000313" key="7">
    <source>
        <dbReference type="EMBL" id="OBQ65701.1"/>
    </source>
</evidence>
<comment type="caution">
    <text evidence="7">The sequence shown here is derived from an EMBL/GenBank/DDBJ whole genome shotgun (WGS) entry which is preliminary data.</text>
</comment>
<dbReference type="InterPro" id="IPR006726">
    <property type="entry name" value="PHBA_efflux_AaeB/fusaric-R"/>
</dbReference>